<keyword evidence="2" id="KW-0963">Cytoplasm</keyword>
<dbReference type="SUPFAM" id="SSF81296">
    <property type="entry name" value="E set domains"/>
    <property type="match status" value="1"/>
</dbReference>
<protein>
    <submittedName>
        <fullName evidence="6">Enterochelin esterase family protein</fullName>
    </submittedName>
</protein>
<dbReference type="Gene3D" id="3.40.50.1820">
    <property type="entry name" value="alpha/beta hydrolase"/>
    <property type="match status" value="1"/>
</dbReference>
<accession>A0ABS4P3Q5</accession>
<dbReference type="InterPro" id="IPR029058">
    <property type="entry name" value="AB_hydrolase_fold"/>
</dbReference>
<evidence type="ECO:0000313" key="7">
    <source>
        <dbReference type="Proteomes" id="UP001195624"/>
    </source>
</evidence>
<proteinExistence type="inferred from homology"/>
<gene>
    <name evidence="6" type="ORF">J2125_000477</name>
</gene>
<name>A0ABS4P3Q5_9GAMM</name>
<dbReference type="EMBL" id="JAGGMQ010000001">
    <property type="protein sequence ID" value="MBP2167285.1"/>
    <property type="molecule type" value="Genomic_DNA"/>
</dbReference>
<dbReference type="RefSeq" id="WP_241764028.1">
    <property type="nucleotide sequence ID" value="NZ_JAGGMQ010000001.1"/>
</dbReference>
<evidence type="ECO:0000256" key="2">
    <source>
        <dbReference type="ARBA" id="ARBA00022490"/>
    </source>
</evidence>
<dbReference type="InterPro" id="IPR014756">
    <property type="entry name" value="Ig_E-set"/>
</dbReference>
<dbReference type="SUPFAM" id="SSF53474">
    <property type="entry name" value="alpha/beta-Hydrolases"/>
    <property type="match status" value="1"/>
</dbReference>
<organism evidence="6 7">
    <name type="scientific">Winslowiella toletana</name>
    <dbReference type="NCBI Taxonomy" id="92490"/>
    <lineage>
        <taxon>Bacteria</taxon>
        <taxon>Pseudomonadati</taxon>
        <taxon>Pseudomonadota</taxon>
        <taxon>Gammaproteobacteria</taxon>
        <taxon>Enterobacterales</taxon>
        <taxon>Erwiniaceae</taxon>
        <taxon>Winslowiella</taxon>
    </lineage>
</organism>
<dbReference type="Pfam" id="PF00756">
    <property type="entry name" value="Esterase"/>
    <property type="match status" value="1"/>
</dbReference>
<evidence type="ECO:0000256" key="1">
    <source>
        <dbReference type="ARBA" id="ARBA00004496"/>
    </source>
</evidence>
<keyword evidence="7" id="KW-1185">Reference proteome</keyword>
<dbReference type="Pfam" id="PF11806">
    <property type="entry name" value="Enterochelin_N"/>
    <property type="match status" value="1"/>
</dbReference>
<dbReference type="Gene3D" id="2.60.40.10">
    <property type="entry name" value="Immunoglobulins"/>
    <property type="match status" value="1"/>
</dbReference>
<keyword evidence="3" id="KW-0378">Hydrolase</keyword>
<reference evidence="7" key="1">
    <citation type="submission" date="2023-07" db="EMBL/GenBank/DDBJ databases">
        <title>Genome mining of underrepresented organisms for secondary metabolites.</title>
        <authorList>
            <person name="D'Agostino P.M."/>
        </authorList>
    </citation>
    <scope>NUCLEOTIDE SEQUENCE [LARGE SCALE GENOMIC DNA]</scope>
    <source>
        <strain evidence="7">WS4403</strain>
    </source>
</reference>
<evidence type="ECO:0000313" key="6">
    <source>
        <dbReference type="EMBL" id="MBP2167285.1"/>
    </source>
</evidence>
<comment type="similarity">
    <text evidence="4">Belongs to the Fes family.</text>
</comment>
<dbReference type="Proteomes" id="UP001195624">
    <property type="component" value="Unassembled WGS sequence"/>
</dbReference>
<dbReference type="PANTHER" id="PTHR48098">
    <property type="entry name" value="ENTEROCHELIN ESTERASE-RELATED"/>
    <property type="match status" value="1"/>
</dbReference>
<comment type="caution">
    <text evidence="6">The sequence shown here is derived from an EMBL/GenBank/DDBJ whole genome shotgun (WGS) entry which is preliminary data.</text>
</comment>
<dbReference type="InterPro" id="IPR000801">
    <property type="entry name" value="Esterase-like"/>
</dbReference>
<comment type="subcellular location">
    <subcellularLocation>
        <location evidence="1">Cytoplasm</location>
    </subcellularLocation>
</comment>
<dbReference type="InterPro" id="IPR050583">
    <property type="entry name" value="Mycobacterial_A85_antigen"/>
</dbReference>
<feature type="domain" description="Enterochelin esterase N-terminal" evidence="5">
    <location>
        <begin position="53"/>
        <end position="182"/>
    </location>
</feature>
<dbReference type="InterPro" id="IPR013783">
    <property type="entry name" value="Ig-like_fold"/>
</dbReference>
<dbReference type="NCBIfam" id="NF007758">
    <property type="entry name" value="PRK10439.1"/>
    <property type="match status" value="1"/>
</dbReference>
<evidence type="ECO:0000256" key="3">
    <source>
        <dbReference type="ARBA" id="ARBA00022801"/>
    </source>
</evidence>
<sequence length="436" mass="48845">MIKRTNLMPALQPAGTLTQLLAAANVGQPDWWRQLAEIGTPLVEQQAGGDVRMSYFWRDSGGNQQQSKTVQVYIDVDGVTDHHSQQPPAMQRVADTDVWYWSTAIDPRWRGSYSLIPVDASQLPPDFSQDADTARQQQRQWWISLFPLAIADPLNPLRPHFTSRRKALSAAHMPEAPVQQGWQKFDSGADIAADATRLHRFHWQSGLLGNQRPIWLYTSGESALPAQRPLIIVLDGQNWAQNIPIYAAIDQQTAAGLLPAACWLFIDVIDMAHRGQELPCNPHFWKAVQQELLPLSRRVTPFSDDAQRTVVSGQSYGGLAALYAGLHWPQRFGRILSQSGSFWWPDVNIMRHPDTDNSGWLTKQVARRQQSAATLKIFMESGSNEEDIGFVNQQMLSALQEAGIQVAYREYIGGHDPLCWRGGLIDGVQALLKDTL</sequence>
<dbReference type="InterPro" id="IPR021764">
    <property type="entry name" value="Enterochelin_esterase_N"/>
</dbReference>
<evidence type="ECO:0000256" key="4">
    <source>
        <dbReference type="ARBA" id="ARBA00024201"/>
    </source>
</evidence>
<evidence type="ECO:0000259" key="5">
    <source>
        <dbReference type="Pfam" id="PF11806"/>
    </source>
</evidence>
<dbReference type="PANTHER" id="PTHR48098:SF3">
    <property type="entry name" value="IRON(III) ENTEROBACTIN ESTERASE"/>
    <property type="match status" value="1"/>
</dbReference>